<evidence type="ECO:0000313" key="1">
    <source>
        <dbReference type="EMBL" id="MEX1670638.1"/>
    </source>
</evidence>
<comment type="caution">
    <text evidence="1">The sequence shown here is derived from an EMBL/GenBank/DDBJ whole genome shotgun (WGS) entry which is preliminary data.</text>
</comment>
<keyword evidence="2" id="KW-1185">Reference proteome</keyword>
<evidence type="ECO:0000313" key="2">
    <source>
        <dbReference type="Proteomes" id="UP001557485"/>
    </source>
</evidence>
<sequence length="250" mass="29660">MKATLLLTSTLHPPERGGDLARQDLVMREQDYRESLRKWMHSGFFDRIVYCDNSGLSIEEIMRCLDFDSLSRMYDKVSVEFLSLKDTPDTSYHYGHSELGLIDYAFRCSTFISDSDYFVKSTGRLFFSDFGSLRKVLDSELKFHVDCRCNFLWFKEHVTTQFMIFNTRFFESNLLGAREGMRPDEFYIEIFLLRFLRQYEAMPGSYFRWPMELLPDGVAAHSGKRYDSLNRSLISYFRGLFRKYCPNLWI</sequence>
<dbReference type="RefSeq" id="WP_368382951.1">
    <property type="nucleotide sequence ID" value="NZ_JBFRYA010000019.1"/>
</dbReference>
<name>A0ABV3U9W0_9GAMM</name>
<proteinExistence type="predicted"/>
<reference evidence="1 2" key="1">
    <citation type="journal article" date="2011" name="Int. J. Syst. Evol. Microbiol.">
        <title>Zhongshania antarctica gen. nov., sp. nov. and Zhongshania guokunii sp. nov., gammaproteobacteria respectively isolated from coastal attached (fast) ice and surface seawater of the Antarctic.</title>
        <authorList>
            <person name="Li H.J."/>
            <person name="Zhang X.Y."/>
            <person name="Chen C.X."/>
            <person name="Zhang Y.J."/>
            <person name="Gao Z.M."/>
            <person name="Yu Y."/>
            <person name="Chen X.L."/>
            <person name="Chen B."/>
            <person name="Zhang Y.Z."/>
        </authorList>
    </citation>
    <scope>NUCLEOTIDE SEQUENCE [LARGE SCALE GENOMIC DNA]</scope>
    <source>
        <strain evidence="1 2">ZS6-22T</strain>
    </source>
</reference>
<organism evidence="1 2">
    <name type="scientific">Zhongshania guokunii</name>
    <dbReference type="NCBI Taxonomy" id="641783"/>
    <lineage>
        <taxon>Bacteria</taxon>
        <taxon>Pseudomonadati</taxon>
        <taxon>Pseudomonadota</taxon>
        <taxon>Gammaproteobacteria</taxon>
        <taxon>Cellvibrionales</taxon>
        <taxon>Spongiibacteraceae</taxon>
        <taxon>Zhongshania</taxon>
    </lineage>
</organism>
<dbReference type="EMBL" id="JBFRYA010000019">
    <property type="protein sequence ID" value="MEX1670638.1"/>
    <property type="molecule type" value="Genomic_DNA"/>
</dbReference>
<gene>
    <name evidence="1" type="ORF">AB4876_17085</name>
</gene>
<protein>
    <submittedName>
        <fullName evidence="1">Uncharacterized protein</fullName>
    </submittedName>
</protein>
<dbReference type="Proteomes" id="UP001557485">
    <property type="component" value="Unassembled WGS sequence"/>
</dbReference>
<accession>A0ABV3U9W0</accession>